<dbReference type="GO" id="GO:0004601">
    <property type="term" value="F:peroxidase activity"/>
    <property type="evidence" value="ECO:0007669"/>
    <property type="project" value="UniProtKB-KW"/>
</dbReference>
<keyword evidence="1" id="KW-0575">Peroxidase</keyword>
<proteinExistence type="predicted"/>
<evidence type="ECO:0000256" key="1">
    <source>
        <dbReference type="ARBA" id="ARBA00022559"/>
    </source>
</evidence>
<dbReference type="Pfam" id="PF03098">
    <property type="entry name" value="An_peroxidase"/>
    <property type="match status" value="1"/>
</dbReference>
<organism evidence="3 4">
    <name type="scientific">Setaria digitata</name>
    <dbReference type="NCBI Taxonomy" id="48799"/>
    <lineage>
        <taxon>Eukaryota</taxon>
        <taxon>Metazoa</taxon>
        <taxon>Ecdysozoa</taxon>
        <taxon>Nematoda</taxon>
        <taxon>Chromadorea</taxon>
        <taxon>Rhabditida</taxon>
        <taxon>Spirurina</taxon>
        <taxon>Spiruromorpha</taxon>
        <taxon>Filarioidea</taxon>
        <taxon>Setariidae</taxon>
        <taxon>Setaria</taxon>
    </lineage>
</organism>
<evidence type="ECO:0000313" key="4">
    <source>
        <dbReference type="WBParaSite" id="sdigi.contig645.g9348.t1"/>
    </source>
</evidence>
<dbReference type="Gene3D" id="1.10.640.10">
    <property type="entry name" value="Haem peroxidase domain superfamily, animal type"/>
    <property type="match status" value="1"/>
</dbReference>
<sequence>MTIGFCIWIVLQVISHSGYGDTAIQQKSINEILSKAMNDARQAIDELQHFHEPILLSSRNIMDDIEIPFKLWGLHTQSETNIQKLSHAALISIVATKKLKNGGIKSANTLPAVLKHVQKYCPLDKIECATGRYRTTGKYRTIDGTCNNVIHPNWGANGAPMQRIIEPFYADGICLFF</sequence>
<dbReference type="Proteomes" id="UP000887581">
    <property type="component" value="Unplaced"/>
</dbReference>
<dbReference type="InterPro" id="IPR037120">
    <property type="entry name" value="Haem_peroxidase_sf_animal"/>
</dbReference>
<dbReference type="WBParaSite" id="sdigi.contig645.g9348.t1">
    <property type="protein sequence ID" value="sdigi.contig645.g9348.t1"/>
    <property type="gene ID" value="sdigi.contig645.g9348"/>
</dbReference>
<evidence type="ECO:0000313" key="3">
    <source>
        <dbReference type="Proteomes" id="UP000887581"/>
    </source>
</evidence>
<dbReference type="InterPro" id="IPR019791">
    <property type="entry name" value="Haem_peroxidase_animal"/>
</dbReference>
<dbReference type="PROSITE" id="PS50292">
    <property type="entry name" value="PEROXIDASE_3"/>
    <property type="match status" value="1"/>
</dbReference>
<protein>
    <submittedName>
        <fullName evidence="4">Uncharacterized protein</fullName>
    </submittedName>
</protein>
<name>A0A915Q5U1_9BILA</name>
<dbReference type="SUPFAM" id="SSF48113">
    <property type="entry name" value="Heme-dependent peroxidases"/>
    <property type="match status" value="1"/>
</dbReference>
<dbReference type="GO" id="GO:0006979">
    <property type="term" value="P:response to oxidative stress"/>
    <property type="evidence" value="ECO:0007669"/>
    <property type="project" value="InterPro"/>
</dbReference>
<reference evidence="4" key="1">
    <citation type="submission" date="2022-11" db="UniProtKB">
        <authorList>
            <consortium name="WormBaseParasite"/>
        </authorList>
    </citation>
    <scope>IDENTIFICATION</scope>
</reference>
<evidence type="ECO:0000256" key="2">
    <source>
        <dbReference type="SAM" id="SignalP"/>
    </source>
</evidence>
<dbReference type="InterPro" id="IPR010255">
    <property type="entry name" value="Haem_peroxidase_sf"/>
</dbReference>
<feature type="chain" id="PRO_5037018691" evidence="2">
    <location>
        <begin position="21"/>
        <end position="177"/>
    </location>
</feature>
<feature type="signal peptide" evidence="2">
    <location>
        <begin position="1"/>
        <end position="20"/>
    </location>
</feature>
<dbReference type="AlphaFoldDB" id="A0A915Q5U1"/>
<keyword evidence="3" id="KW-1185">Reference proteome</keyword>
<keyword evidence="1" id="KW-0560">Oxidoreductase</keyword>
<dbReference type="PANTHER" id="PTHR11475">
    <property type="entry name" value="OXIDASE/PEROXIDASE"/>
    <property type="match status" value="1"/>
</dbReference>
<keyword evidence="2" id="KW-0732">Signal</keyword>
<dbReference type="PANTHER" id="PTHR11475:SF114">
    <property type="entry name" value="PEROXIDASE-LIKE PROTEIN"/>
    <property type="match status" value="1"/>
</dbReference>
<dbReference type="GO" id="GO:0020037">
    <property type="term" value="F:heme binding"/>
    <property type="evidence" value="ECO:0007669"/>
    <property type="project" value="InterPro"/>
</dbReference>
<accession>A0A915Q5U1</accession>